<protein>
    <submittedName>
        <fullName evidence="2">Uncharacterized protein</fullName>
    </submittedName>
</protein>
<evidence type="ECO:0000313" key="2">
    <source>
        <dbReference type="EMBL" id="KAF9734408.1"/>
    </source>
</evidence>
<evidence type="ECO:0000256" key="1">
    <source>
        <dbReference type="SAM" id="MobiDB-lite"/>
    </source>
</evidence>
<feature type="region of interest" description="Disordered" evidence="1">
    <location>
        <begin position="1"/>
        <end position="43"/>
    </location>
</feature>
<evidence type="ECO:0000313" key="3">
    <source>
        <dbReference type="Proteomes" id="UP000756921"/>
    </source>
</evidence>
<dbReference type="OrthoDB" id="10369355at2759"/>
<keyword evidence="3" id="KW-1185">Reference proteome</keyword>
<accession>A0A9P6KP88</accession>
<sequence length="299" mass="35009">MNRPMDPGLRRHSKDFLSPHGSTRSLRSVTSHRSQRSASLRRHGNYLSTIPSRTNISIFSPPLSPTLNPVSHLHVSPYQSYSHAYPHEHSHVTVGTIHSIQHYPRGPFKSGCPACGVDPVVLFPRHPWDQKHRQPWWEHLKQEYDFVKPYIEWQRRDKYLRKQRRRKEGNLLRQRFRPRTFKKNWKAELKRFGWKLLGWKHCDPDCKKQSKQRPPRQQPPEPNFKLLVTGGEDSSVAQDDRNVQGHEARQELLREPEARTDGERADTSDAGNRLGGLVGKHEGQSTRFCHQGHRYPEVY</sequence>
<name>A0A9P6KP88_9PLEO</name>
<feature type="compositionally biased region" description="Basic residues" evidence="1">
    <location>
        <begin position="33"/>
        <end position="43"/>
    </location>
</feature>
<reference evidence="2" key="1">
    <citation type="journal article" date="2020" name="Mol. Plant Microbe Interact.">
        <title>Genome Sequence of the Biocontrol Agent Coniothyrium minitans strain Conio (IMI 134523).</title>
        <authorList>
            <person name="Patel D."/>
            <person name="Shittu T.A."/>
            <person name="Baroncelli R."/>
            <person name="Muthumeenakshi S."/>
            <person name="Osborne T.H."/>
            <person name="Janganan T.K."/>
            <person name="Sreenivasaprasad S."/>
        </authorList>
    </citation>
    <scope>NUCLEOTIDE SEQUENCE</scope>
    <source>
        <strain evidence="2">Conio</strain>
    </source>
</reference>
<gene>
    <name evidence="2" type="ORF">PMIN01_07311</name>
</gene>
<dbReference type="Proteomes" id="UP000756921">
    <property type="component" value="Unassembled WGS sequence"/>
</dbReference>
<dbReference type="EMBL" id="WJXW01000007">
    <property type="protein sequence ID" value="KAF9734408.1"/>
    <property type="molecule type" value="Genomic_DNA"/>
</dbReference>
<organism evidence="2 3">
    <name type="scientific">Paraphaeosphaeria minitans</name>
    <dbReference type="NCBI Taxonomy" id="565426"/>
    <lineage>
        <taxon>Eukaryota</taxon>
        <taxon>Fungi</taxon>
        <taxon>Dikarya</taxon>
        <taxon>Ascomycota</taxon>
        <taxon>Pezizomycotina</taxon>
        <taxon>Dothideomycetes</taxon>
        <taxon>Pleosporomycetidae</taxon>
        <taxon>Pleosporales</taxon>
        <taxon>Massarineae</taxon>
        <taxon>Didymosphaeriaceae</taxon>
        <taxon>Paraphaeosphaeria</taxon>
    </lineage>
</organism>
<feature type="region of interest" description="Disordered" evidence="1">
    <location>
        <begin position="232"/>
        <end position="299"/>
    </location>
</feature>
<feature type="compositionally biased region" description="Basic and acidic residues" evidence="1">
    <location>
        <begin position="238"/>
        <end position="267"/>
    </location>
</feature>
<dbReference type="AlphaFoldDB" id="A0A9P6KP88"/>
<feature type="region of interest" description="Disordered" evidence="1">
    <location>
        <begin position="205"/>
        <end position="224"/>
    </location>
</feature>
<comment type="caution">
    <text evidence="2">The sequence shown here is derived from an EMBL/GenBank/DDBJ whole genome shotgun (WGS) entry which is preliminary data.</text>
</comment>
<proteinExistence type="predicted"/>
<feature type="compositionally biased region" description="Polar residues" evidence="1">
    <location>
        <begin position="20"/>
        <end position="32"/>
    </location>
</feature>